<gene>
    <name evidence="1" type="ORF">KC19_VG005700</name>
</gene>
<proteinExistence type="predicted"/>
<protein>
    <submittedName>
        <fullName evidence="1">Uncharacterized protein</fullName>
    </submittedName>
</protein>
<dbReference type="AlphaFoldDB" id="A0A8T0HKP8"/>
<keyword evidence="2" id="KW-1185">Reference proteome</keyword>
<evidence type="ECO:0000313" key="1">
    <source>
        <dbReference type="EMBL" id="KAG0571365.1"/>
    </source>
</evidence>
<comment type="caution">
    <text evidence="1">The sequence shown here is derived from an EMBL/GenBank/DDBJ whole genome shotgun (WGS) entry which is preliminary data.</text>
</comment>
<name>A0A8T0HKP8_CERPU</name>
<sequence>MPSEIDTIFSLKAAKRVMCRSLILVQGVEPCEPTHAARQSKQKSLLFVLTNAVHVIPKWNHVITQKRHHDPHIHKPETDP</sequence>
<dbReference type="EMBL" id="CM026426">
    <property type="protein sequence ID" value="KAG0571365.1"/>
    <property type="molecule type" value="Genomic_DNA"/>
</dbReference>
<accession>A0A8T0HKP8</accession>
<organism evidence="1 2">
    <name type="scientific">Ceratodon purpureus</name>
    <name type="common">Fire moss</name>
    <name type="synonym">Dicranum purpureum</name>
    <dbReference type="NCBI Taxonomy" id="3225"/>
    <lineage>
        <taxon>Eukaryota</taxon>
        <taxon>Viridiplantae</taxon>
        <taxon>Streptophyta</taxon>
        <taxon>Embryophyta</taxon>
        <taxon>Bryophyta</taxon>
        <taxon>Bryophytina</taxon>
        <taxon>Bryopsida</taxon>
        <taxon>Dicranidae</taxon>
        <taxon>Pseudoditrichales</taxon>
        <taxon>Ditrichaceae</taxon>
        <taxon>Ceratodon</taxon>
    </lineage>
</organism>
<dbReference type="Proteomes" id="UP000822688">
    <property type="component" value="Chromosome V"/>
</dbReference>
<reference evidence="1" key="1">
    <citation type="submission" date="2020-06" db="EMBL/GenBank/DDBJ databases">
        <title>WGS assembly of Ceratodon purpureus strain R40.</title>
        <authorList>
            <person name="Carey S.B."/>
            <person name="Jenkins J."/>
            <person name="Shu S."/>
            <person name="Lovell J.T."/>
            <person name="Sreedasyam A."/>
            <person name="Maumus F."/>
            <person name="Tiley G.P."/>
            <person name="Fernandez-Pozo N."/>
            <person name="Barry K."/>
            <person name="Chen C."/>
            <person name="Wang M."/>
            <person name="Lipzen A."/>
            <person name="Daum C."/>
            <person name="Saski C.A."/>
            <person name="Payton A.C."/>
            <person name="Mcbreen J.C."/>
            <person name="Conrad R.E."/>
            <person name="Kollar L.M."/>
            <person name="Olsson S."/>
            <person name="Huttunen S."/>
            <person name="Landis J.B."/>
            <person name="Wickett N.J."/>
            <person name="Johnson M.G."/>
            <person name="Rensing S.A."/>
            <person name="Grimwood J."/>
            <person name="Schmutz J."/>
            <person name="Mcdaniel S.F."/>
        </authorList>
    </citation>
    <scope>NUCLEOTIDE SEQUENCE</scope>
    <source>
        <strain evidence="1">R40</strain>
    </source>
</reference>
<evidence type="ECO:0000313" key="2">
    <source>
        <dbReference type="Proteomes" id="UP000822688"/>
    </source>
</evidence>